<dbReference type="InterPro" id="IPR018757">
    <property type="entry name" value="DUF2316"/>
</dbReference>
<proteinExistence type="predicted"/>
<accession>A0A437K467</accession>
<sequence length="88" mass="10159">MSLNPAQRKQTSKELIANYEISGLTPEDIQADLGFTVKQLEDTLNLGPASHGESVWRLRDYLEAEIKEQGKVPYPYSILKKNIWYKYK</sequence>
<gene>
    <name evidence="1" type="ORF">EM808_25160</name>
</gene>
<dbReference type="Proteomes" id="UP000288024">
    <property type="component" value="Unassembled WGS sequence"/>
</dbReference>
<dbReference type="EMBL" id="RZTZ01000018">
    <property type="protein sequence ID" value="RVT57229.1"/>
    <property type="molecule type" value="Genomic_DNA"/>
</dbReference>
<keyword evidence="2" id="KW-1185">Reference proteome</keyword>
<dbReference type="AlphaFoldDB" id="A0A437K467"/>
<evidence type="ECO:0000313" key="2">
    <source>
        <dbReference type="Proteomes" id="UP000288024"/>
    </source>
</evidence>
<protein>
    <submittedName>
        <fullName evidence="1">DUF2316 family protein</fullName>
    </submittedName>
</protein>
<organism evidence="1 2">
    <name type="scientific">Niallia taxi</name>
    <dbReference type="NCBI Taxonomy" id="2499688"/>
    <lineage>
        <taxon>Bacteria</taxon>
        <taxon>Bacillati</taxon>
        <taxon>Bacillota</taxon>
        <taxon>Bacilli</taxon>
        <taxon>Bacillales</taxon>
        <taxon>Bacillaceae</taxon>
        <taxon>Niallia</taxon>
    </lineage>
</organism>
<name>A0A437K467_9BACI</name>
<reference evidence="1 2" key="1">
    <citation type="submission" date="2019-01" db="EMBL/GenBank/DDBJ databases">
        <title>Bacillus sp. M5HDSG1-1, whole genome shotgun sequence.</title>
        <authorList>
            <person name="Tuo L."/>
        </authorList>
    </citation>
    <scope>NUCLEOTIDE SEQUENCE [LARGE SCALE GENOMIC DNA]</scope>
    <source>
        <strain evidence="1 2">M5HDSG1-1</strain>
    </source>
</reference>
<comment type="caution">
    <text evidence="1">The sequence shown here is derived from an EMBL/GenBank/DDBJ whole genome shotgun (WGS) entry which is preliminary data.</text>
</comment>
<dbReference type="RefSeq" id="WP_127742050.1">
    <property type="nucleotide sequence ID" value="NZ_RZTZ01000018.1"/>
</dbReference>
<evidence type="ECO:0000313" key="1">
    <source>
        <dbReference type="EMBL" id="RVT57229.1"/>
    </source>
</evidence>
<dbReference type="Pfam" id="PF10078">
    <property type="entry name" value="DUF2316"/>
    <property type="match status" value="1"/>
</dbReference>